<keyword evidence="2" id="KW-1185">Reference proteome</keyword>
<accession>A0ABT0A0X2</accession>
<protein>
    <submittedName>
        <fullName evidence="1">Uncharacterized protein</fullName>
    </submittedName>
</protein>
<dbReference type="RefSeq" id="WP_243318547.1">
    <property type="nucleotide sequence ID" value="NZ_JALGCL010000001.1"/>
</dbReference>
<reference evidence="1 2" key="1">
    <citation type="submission" date="2022-03" db="EMBL/GenBank/DDBJ databases">
        <title>Luteimonas soily sp. nov., a novel bacterium isolated from the soil.</title>
        <authorList>
            <person name="Zhang X."/>
        </authorList>
    </citation>
    <scope>NUCLEOTIDE SEQUENCE [LARGE SCALE GENOMIC DNA]</scope>
    <source>
        <strain evidence="1 2">50</strain>
    </source>
</reference>
<dbReference type="EMBL" id="JALGCL010000001">
    <property type="protein sequence ID" value="MCJ0824629.1"/>
    <property type="molecule type" value="Genomic_DNA"/>
</dbReference>
<name>A0ABT0A0X2_9GAMM</name>
<proteinExistence type="predicted"/>
<organism evidence="1 2">
    <name type="scientific">Cognatiluteimonas sedimenti</name>
    <dbReference type="NCBI Taxonomy" id="2927791"/>
    <lineage>
        <taxon>Bacteria</taxon>
        <taxon>Pseudomonadati</taxon>
        <taxon>Pseudomonadota</taxon>
        <taxon>Gammaproteobacteria</taxon>
        <taxon>Lysobacterales</taxon>
        <taxon>Lysobacteraceae</taxon>
        <taxon>Cognatiluteimonas</taxon>
    </lineage>
</organism>
<comment type="caution">
    <text evidence="1">The sequence shown here is derived from an EMBL/GenBank/DDBJ whole genome shotgun (WGS) entry which is preliminary data.</text>
</comment>
<evidence type="ECO:0000313" key="2">
    <source>
        <dbReference type="Proteomes" id="UP001165423"/>
    </source>
</evidence>
<sequence length="131" mass="14464">MAAQLLQGEGFKVQVEPQAGYLRAHVFDGTDSLQVSIAMWKLLGEQCRLFRAGRLLVLEDLADTVELAEIDSIVRAMAGFGFAGIRIAFVELRDDVSGNEHAEILAADHGIRVMVFSNEDAARRWLLYGVD</sequence>
<gene>
    <name evidence="1" type="ORF">MQC88_01405</name>
</gene>
<evidence type="ECO:0000313" key="1">
    <source>
        <dbReference type="EMBL" id="MCJ0824629.1"/>
    </source>
</evidence>
<dbReference type="Proteomes" id="UP001165423">
    <property type="component" value="Unassembled WGS sequence"/>
</dbReference>